<sequence>MKLKNSYTSTPAFLSPKSQAEAERLKHFADMVYMNCATTLSLGTKNNSSSTKE</sequence>
<proteinExistence type="predicted"/>
<dbReference type="EMBL" id="KJ460501">
    <property type="protein sequence ID" value="AHX39544.1"/>
    <property type="molecule type" value="Genomic_DNA"/>
</dbReference>
<accession>A0A023PY79</accession>
<dbReference type="EMBL" id="KY174331">
    <property type="protein sequence ID" value="ASF89588.1"/>
    <property type="molecule type" value="Genomic_DNA"/>
</dbReference>
<keyword evidence="1" id="KW-0614">Plasmid</keyword>
<geneLocation type="plasmid" evidence="2">
    <name>p1173-CTXM</name>
</geneLocation>
<evidence type="ECO:0000313" key="2">
    <source>
        <dbReference type="EMBL" id="ASF89588.1"/>
    </source>
</evidence>
<dbReference type="AlphaFoldDB" id="A0A023PY79"/>
<name>A0A023PY79_SHISO</name>
<reference evidence="2" key="2">
    <citation type="submission" date="2016-11" db="EMBL/GenBank/DDBJ databases">
        <title>Complete sequence of p1220-CTXM, a pKP048-related IncFIIK plasmid carrying blaCTX-M-14.</title>
        <authorList>
            <person name="Zhang D."/>
            <person name="Yin Z."/>
            <person name="Zhao Y."/>
            <person name="Feng J."/>
            <person name="Jiang X."/>
            <person name="Liang Q."/>
            <person name="Liang L."/>
            <person name="Zhan Z."/>
            <person name="Chen W."/>
            <person name="Wang J."/>
            <person name="Li J."/>
            <person name="Zhou D."/>
        </authorList>
    </citation>
    <scope>NUCLEOTIDE SEQUENCE</scope>
    <source>
        <strain evidence="2">1173</strain>
        <plasmid evidence="2">p1173-CTXM</plasmid>
    </source>
</reference>
<geneLocation type="plasmid" evidence="1">
    <name>p1081-CTXM</name>
</geneLocation>
<evidence type="ECO:0000313" key="1">
    <source>
        <dbReference type="EMBL" id="AHX39544.1"/>
    </source>
</evidence>
<organism evidence="1">
    <name type="scientific">Shigella sonnei</name>
    <dbReference type="NCBI Taxonomy" id="624"/>
    <lineage>
        <taxon>Bacteria</taxon>
        <taxon>Pseudomonadati</taxon>
        <taxon>Pseudomonadota</taxon>
        <taxon>Gammaproteobacteria</taxon>
        <taxon>Enterobacterales</taxon>
        <taxon>Enterobacteriaceae</taxon>
        <taxon>Shigella</taxon>
    </lineage>
</organism>
<gene>
    <name evidence="1" type="ORF">BG81_068</name>
</gene>
<reference evidence="1" key="1">
    <citation type="submission" date="2014-02" db="EMBL/GenBank/DDBJ databases">
        <title>Plasmid-encoding extended-spectrum beta-lactamase CTX-M-55 in a clinical Shigella sonnei strain, China.</title>
        <authorList>
            <person name="Qu F."/>
            <person name="Ying Z."/>
            <person name="Zhang C."/>
            <person name="Chen Z."/>
            <person name="Bao C."/>
            <person name="Chen S."/>
            <person name="Cui E."/>
            <person name="Yang H."/>
            <person name="Liu C."/>
            <person name="Mao Y."/>
            <person name="Zhou D."/>
        </authorList>
    </citation>
    <scope>NUCLEOTIDE SEQUENCE</scope>
    <source>
        <strain evidence="1">#1081</strain>
        <plasmid evidence="1">p1081-CTXM</plasmid>
    </source>
</reference>
<protein>
    <submittedName>
        <fullName evidence="1">Uncharacterized protein</fullName>
    </submittedName>
</protein>